<evidence type="ECO:0000313" key="3">
    <source>
        <dbReference type="Proteomes" id="UP001156903"/>
    </source>
</evidence>
<feature type="region of interest" description="Disordered" evidence="1">
    <location>
        <begin position="64"/>
        <end position="104"/>
    </location>
</feature>
<sequence length="104" mass="11154">MVDGEPGHPVVLEAGLAQVLRATGASLRQWRRTQPAAVYAWPAPNRHPVDDLDTPADLDRLRARTGQAWELPASGQTLSPPAPQTGSMAAATPPDSHRPRESHP</sequence>
<comment type="caution">
    <text evidence="2">The sequence shown here is derived from an EMBL/GenBank/DDBJ whole genome shotgun (WGS) entry which is preliminary data.</text>
</comment>
<organism evidence="2 3">
    <name type="scientific">Hydrogenophaga electricum</name>
    <dbReference type="NCBI Taxonomy" id="1230953"/>
    <lineage>
        <taxon>Bacteria</taxon>
        <taxon>Pseudomonadati</taxon>
        <taxon>Pseudomonadota</taxon>
        <taxon>Betaproteobacteria</taxon>
        <taxon>Burkholderiales</taxon>
        <taxon>Comamonadaceae</taxon>
        <taxon>Hydrogenophaga</taxon>
    </lineage>
</organism>
<keyword evidence="3" id="KW-1185">Reference proteome</keyword>
<feature type="compositionally biased region" description="Basic and acidic residues" evidence="1">
    <location>
        <begin position="95"/>
        <end position="104"/>
    </location>
</feature>
<feature type="compositionally biased region" description="Polar residues" evidence="1">
    <location>
        <begin position="74"/>
        <end position="87"/>
    </location>
</feature>
<evidence type="ECO:0000313" key="2">
    <source>
        <dbReference type="EMBL" id="GLS14287.1"/>
    </source>
</evidence>
<dbReference type="EMBL" id="BSPB01000010">
    <property type="protein sequence ID" value="GLS14287.1"/>
    <property type="molecule type" value="Genomic_DNA"/>
</dbReference>
<protein>
    <submittedName>
        <fullName evidence="2">Uncharacterized protein</fullName>
    </submittedName>
</protein>
<evidence type="ECO:0000256" key="1">
    <source>
        <dbReference type="SAM" id="MobiDB-lite"/>
    </source>
</evidence>
<proteinExistence type="predicted"/>
<dbReference type="InterPro" id="IPR029044">
    <property type="entry name" value="Nucleotide-diphossugar_trans"/>
</dbReference>
<dbReference type="Gene3D" id="3.90.550.10">
    <property type="entry name" value="Spore Coat Polysaccharide Biosynthesis Protein SpsA, Chain A"/>
    <property type="match status" value="1"/>
</dbReference>
<accession>A0ABQ6C302</accession>
<gene>
    <name evidence="2" type="ORF">GCM10007935_17180</name>
</gene>
<name>A0ABQ6C302_9BURK</name>
<reference evidence="3" key="1">
    <citation type="journal article" date="2019" name="Int. J. Syst. Evol. Microbiol.">
        <title>The Global Catalogue of Microorganisms (GCM) 10K type strain sequencing project: providing services to taxonomists for standard genome sequencing and annotation.</title>
        <authorList>
            <consortium name="The Broad Institute Genomics Platform"/>
            <consortium name="The Broad Institute Genome Sequencing Center for Infectious Disease"/>
            <person name="Wu L."/>
            <person name="Ma J."/>
        </authorList>
    </citation>
    <scope>NUCLEOTIDE SEQUENCE [LARGE SCALE GENOMIC DNA]</scope>
    <source>
        <strain evidence="3">NBRC 109341</strain>
    </source>
</reference>
<dbReference type="Proteomes" id="UP001156903">
    <property type="component" value="Unassembled WGS sequence"/>
</dbReference>